<dbReference type="PANTHER" id="PTHR15818:SF2">
    <property type="entry name" value="G-PATCH DOMAIN AND KOW MOTIFS-CONTAINING PROTEIN"/>
    <property type="match status" value="1"/>
</dbReference>
<evidence type="ECO:0000256" key="2">
    <source>
        <dbReference type="ARBA" id="ARBA00008576"/>
    </source>
</evidence>
<keyword evidence="3 4" id="KW-0539">Nucleus</keyword>
<comment type="subcellular location">
    <subcellularLocation>
        <location evidence="1 4">Nucleus</location>
    </subcellularLocation>
</comment>
<dbReference type="InterPro" id="IPR045166">
    <property type="entry name" value="Spp2-like"/>
</dbReference>
<name>A0A1L0DI90_9ASCO</name>
<accession>A0A1L0DI90</accession>
<dbReference type="EMBL" id="LT635758">
    <property type="protein sequence ID" value="SGZ52134.1"/>
    <property type="molecule type" value="Genomic_DNA"/>
</dbReference>
<proteinExistence type="inferred from homology"/>
<dbReference type="STRING" id="45354.A0A1L0DI90"/>
<evidence type="ECO:0000313" key="8">
    <source>
        <dbReference type="Proteomes" id="UP000182334"/>
    </source>
</evidence>
<evidence type="ECO:0000259" key="6">
    <source>
        <dbReference type="Pfam" id="PF12656"/>
    </source>
</evidence>
<reference evidence="7 8" key="1">
    <citation type="submission" date="2016-10" db="EMBL/GenBank/DDBJ databases">
        <authorList>
            <person name="de Groot N.N."/>
        </authorList>
    </citation>
    <scope>NUCLEOTIDE SEQUENCE [LARGE SCALE GENOMIC DNA]</scope>
    <source>
        <strain evidence="7 8">CBS 141442</strain>
    </source>
</reference>
<comment type="similarity">
    <text evidence="2 4">Belongs to the SPP2 family.</text>
</comment>
<evidence type="ECO:0000313" key="7">
    <source>
        <dbReference type="EMBL" id="SGZ52134.1"/>
    </source>
</evidence>
<evidence type="ECO:0000256" key="1">
    <source>
        <dbReference type="ARBA" id="ARBA00004123"/>
    </source>
</evidence>
<dbReference type="GO" id="GO:0005681">
    <property type="term" value="C:spliceosomal complex"/>
    <property type="evidence" value="ECO:0007669"/>
    <property type="project" value="UniProtKB-UniRule"/>
</dbReference>
<dbReference type="PANTHER" id="PTHR15818">
    <property type="entry name" value="G PATCH AND KOW-CONTAINING"/>
    <property type="match status" value="1"/>
</dbReference>
<comment type="function">
    <text evidence="4">Involved in spliceosome maturation and the first step of pre-mRNA splicing.</text>
</comment>
<dbReference type="Pfam" id="PF12656">
    <property type="entry name" value="G-patch_2"/>
    <property type="match status" value="1"/>
</dbReference>
<gene>
    <name evidence="7" type="ORF">SAMEA4029010_CIC11G00000005665</name>
</gene>
<keyword evidence="4" id="KW-0508">mRNA splicing</keyword>
<dbReference type="Proteomes" id="UP000182334">
    <property type="component" value="Chromosome III"/>
</dbReference>
<protein>
    <recommendedName>
        <fullName evidence="4">Pre-mRNA-splicing factor</fullName>
    </recommendedName>
</protein>
<dbReference type="GO" id="GO:0000398">
    <property type="term" value="P:mRNA splicing, via spliceosome"/>
    <property type="evidence" value="ECO:0007669"/>
    <property type="project" value="UniProtKB-UniRule"/>
</dbReference>
<dbReference type="OrthoDB" id="5577072at2759"/>
<evidence type="ECO:0000256" key="3">
    <source>
        <dbReference type="ARBA" id="ARBA00023242"/>
    </source>
</evidence>
<organism evidence="7 8">
    <name type="scientific">Sungouiella intermedia</name>
    <dbReference type="NCBI Taxonomy" id="45354"/>
    <lineage>
        <taxon>Eukaryota</taxon>
        <taxon>Fungi</taxon>
        <taxon>Dikarya</taxon>
        <taxon>Ascomycota</taxon>
        <taxon>Saccharomycotina</taxon>
        <taxon>Pichiomycetes</taxon>
        <taxon>Metschnikowiaceae</taxon>
        <taxon>Sungouiella</taxon>
    </lineage>
</organism>
<keyword evidence="8" id="KW-1185">Reference proteome</keyword>
<keyword evidence="4" id="KW-0507">mRNA processing</keyword>
<feature type="region of interest" description="Disordered" evidence="5">
    <location>
        <begin position="80"/>
        <end position="100"/>
    </location>
</feature>
<evidence type="ECO:0000256" key="4">
    <source>
        <dbReference type="RuleBase" id="RU369096"/>
    </source>
</evidence>
<sequence>MSGFLLNLKNKVAKPKNGKKVSLKKVAVKSNLLLAEEEDVPQKVIIDAYNSGGALNGSKLVNQKDTLVIVPANLSTGLLKSRSTQTKENEDIQDDEADIDNNARDSLLKGEVVENPGSLVLNVSKNSASVLENTEEDYENVPVEEFGAALLRGMGWDGKLAKGGSTDLTHRQKGLVLGIGSKPVGKELEQELMMKRGTKLSVPLIRKEKESGK</sequence>
<evidence type="ECO:0000256" key="5">
    <source>
        <dbReference type="SAM" id="MobiDB-lite"/>
    </source>
</evidence>
<dbReference type="AlphaFoldDB" id="A0A1L0DI90"/>
<keyword evidence="4" id="KW-0747">Spliceosome</keyword>
<feature type="domain" description="Spp2/MOS2 G-patch" evidence="6">
    <location>
        <begin position="133"/>
        <end position="184"/>
    </location>
</feature>
<dbReference type="InterPro" id="IPR026822">
    <property type="entry name" value="Spp2/MOS2_G-patch"/>
</dbReference>